<accession>A0ABV3CS53</accession>
<evidence type="ECO:0008006" key="3">
    <source>
        <dbReference type="Google" id="ProtNLM"/>
    </source>
</evidence>
<dbReference type="RefSeq" id="WP_359205450.1">
    <property type="nucleotide sequence ID" value="NZ_JBEZAM010000006.1"/>
</dbReference>
<name>A0ABV3CS53_STREX</name>
<dbReference type="EMBL" id="JBEZAM010000006">
    <property type="protein sequence ID" value="MEU7293041.1"/>
    <property type="molecule type" value="Genomic_DNA"/>
</dbReference>
<sequence>MPYATSAAFAHDWPDTVRLVTVEGAPHTGAWNADAYAYAYAYAKELAAFLAQHT</sequence>
<dbReference type="Proteomes" id="UP001551210">
    <property type="component" value="Unassembled WGS sequence"/>
</dbReference>
<reference evidence="1 2" key="1">
    <citation type="submission" date="2024-06" db="EMBL/GenBank/DDBJ databases">
        <title>The Natural Products Discovery Center: Release of the First 8490 Sequenced Strains for Exploring Actinobacteria Biosynthetic Diversity.</title>
        <authorList>
            <person name="Kalkreuter E."/>
            <person name="Kautsar S.A."/>
            <person name="Yang D."/>
            <person name="Bader C.D."/>
            <person name="Teijaro C.N."/>
            <person name="Fluegel L."/>
            <person name="Davis C.M."/>
            <person name="Simpson J.R."/>
            <person name="Lauterbach L."/>
            <person name="Steele A.D."/>
            <person name="Gui C."/>
            <person name="Meng S."/>
            <person name="Li G."/>
            <person name="Viehrig K."/>
            <person name="Ye F."/>
            <person name="Su P."/>
            <person name="Kiefer A.F."/>
            <person name="Nichols A."/>
            <person name="Cepeda A.J."/>
            <person name="Yan W."/>
            <person name="Fan B."/>
            <person name="Jiang Y."/>
            <person name="Adhikari A."/>
            <person name="Zheng C.-J."/>
            <person name="Schuster L."/>
            <person name="Cowan T.M."/>
            <person name="Smanski M.J."/>
            <person name="Chevrette M.G."/>
            <person name="De Carvalho L.P.S."/>
            <person name="Shen B."/>
        </authorList>
    </citation>
    <scope>NUCLEOTIDE SEQUENCE [LARGE SCALE GENOMIC DNA]</scope>
    <source>
        <strain evidence="1 2">NPDC045705</strain>
    </source>
</reference>
<keyword evidence="2" id="KW-1185">Reference proteome</keyword>
<gene>
    <name evidence="1" type="ORF">AB0A76_07515</name>
</gene>
<comment type="caution">
    <text evidence="1">The sequence shown here is derived from an EMBL/GenBank/DDBJ whole genome shotgun (WGS) entry which is preliminary data.</text>
</comment>
<proteinExistence type="predicted"/>
<evidence type="ECO:0000313" key="2">
    <source>
        <dbReference type="Proteomes" id="UP001551210"/>
    </source>
</evidence>
<organism evidence="1 2">
    <name type="scientific">Streptomyces exfoliatus</name>
    <name type="common">Streptomyces hydrogenans</name>
    <dbReference type="NCBI Taxonomy" id="1905"/>
    <lineage>
        <taxon>Bacteria</taxon>
        <taxon>Bacillati</taxon>
        <taxon>Actinomycetota</taxon>
        <taxon>Actinomycetes</taxon>
        <taxon>Kitasatosporales</taxon>
        <taxon>Streptomycetaceae</taxon>
        <taxon>Streptomyces</taxon>
    </lineage>
</organism>
<protein>
    <recommendedName>
        <fullName evidence="3">Peptidase S9 prolyl oligopeptidase catalytic domain-containing protein</fullName>
    </recommendedName>
</protein>
<evidence type="ECO:0000313" key="1">
    <source>
        <dbReference type="EMBL" id="MEU7293041.1"/>
    </source>
</evidence>